<evidence type="ECO:0000313" key="8">
    <source>
        <dbReference type="Proteomes" id="UP000007879"/>
    </source>
</evidence>
<feature type="domain" description="G-protein coupled receptors family 2 profile 2" evidence="6">
    <location>
        <begin position="20"/>
        <end position="314"/>
    </location>
</feature>
<keyword evidence="3 5" id="KW-1133">Transmembrane helix</keyword>
<sequence length="370" mass="41608">MDDSLLSNETNSFSDKKLAVRVVVGATCVLSMLGAVSILLSYACIKSLKSQGRTILLNLSLMDFGVGLFNFLGAVINFNQYYTYYDPKTGLVTADSHPTVEKICISQAFLAHFCTGASVLWTAWLAVYMYMLVFQVYFGSKKFLSVGYAICYGLPLGMSVWLLMTDRLGYSIYNEAAWCGLIVSNSTALTGLPDYFAITIGYDIWIYLTIILTATIYPVLFTYLHIEYGQARKLVGGIQYWREALVFLDVKLIAIPIAFVILRMWTAILNILIIYAMIPPDNIPTSISTALIYLSGIGDSGQGFVNGLLFVFLTREVRKRLFCKRRHKQEDKRQLLTSENQRIHGNVRCNERQRTYSPSESLRVESDVDG</sequence>
<reference evidence="7" key="2">
    <citation type="submission" date="2017-05" db="UniProtKB">
        <authorList>
            <consortium name="EnsemblMetazoa"/>
        </authorList>
    </citation>
    <scope>IDENTIFICATION</scope>
</reference>
<evidence type="ECO:0000256" key="5">
    <source>
        <dbReference type="SAM" id="Phobius"/>
    </source>
</evidence>
<reference evidence="8" key="1">
    <citation type="journal article" date="2010" name="Nature">
        <title>The Amphimedon queenslandica genome and the evolution of animal complexity.</title>
        <authorList>
            <person name="Srivastava M."/>
            <person name="Simakov O."/>
            <person name="Chapman J."/>
            <person name="Fahey B."/>
            <person name="Gauthier M.E."/>
            <person name="Mitros T."/>
            <person name="Richards G.S."/>
            <person name="Conaco C."/>
            <person name="Dacre M."/>
            <person name="Hellsten U."/>
            <person name="Larroux C."/>
            <person name="Putnam N.H."/>
            <person name="Stanke M."/>
            <person name="Adamska M."/>
            <person name="Darling A."/>
            <person name="Degnan S.M."/>
            <person name="Oakley T.H."/>
            <person name="Plachetzki D.C."/>
            <person name="Zhai Y."/>
            <person name="Adamski M."/>
            <person name="Calcino A."/>
            <person name="Cummins S.F."/>
            <person name="Goodstein D.M."/>
            <person name="Harris C."/>
            <person name="Jackson D.J."/>
            <person name="Leys S.P."/>
            <person name="Shu S."/>
            <person name="Woodcroft B.J."/>
            <person name="Vervoort M."/>
            <person name="Kosik K.S."/>
            <person name="Manning G."/>
            <person name="Degnan B.M."/>
            <person name="Rokhsar D.S."/>
        </authorList>
    </citation>
    <scope>NUCLEOTIDE SEQUENCE [LARGE SCALE GENOMIC DNA]</scope>
</reference>
<dbReference type="Gene3D" id="1.20.1070.10">
    <property type="entry name" value="Rhodopsin 7-helix transmembrane proteins"/>
    <property type="match status" value="1"/>
</dbReference>
<dbReference type="OrthoDB" id="6063844at2759"/>
<feature type="transmembrane region" description="Helical" evidence="5">
    <location>
        <begin position="20"/>
        <end position="43"/>
    </location>
</feature>
<gene>
    <name evidence="7" type="primary">105313354</name>
</gene>
<dbReference type="EnsemblMetazoa" id="Aqu2.1.27346_001">
    <property type="protein sequence ID" value="Aqu2.1.27346_001"/>
    <property type="gene ID" value="Aqu2.1.27346"/>
</dbReference>
<feature type="transmembrane region" description="Helical" evidence="5">
    <location>
        <begin position="245"/>
        <end position="278"/>
    </location>
</feature>
<proteinExistence type="predicted"/>
<dbReference type="GO" id="GO:0007189">
    <property type="term" value="P:adenylate cyclase-activating G protein-coupled receptor signaling pathway"/>
    <property type="evidence" value="ECO:0007669"/>
    <property type="project" value="TreeGrafter"/>
</dbReference>
<dbReference type="PROSITE" id="PS50261">
    <property type="entry name" value="G_PROTEIN_RECEP_F2_4"/>
    <property type="match status" value="1"/>
</dbReference>
<feature type="transmembrane region" description="Helical" evidence="5">
    <location>
        <begin position="290"/>
        <end position="313"/>
    </location>
</feature>
<keyword evidence="4 5" id="KW-0472">Membrane</keyword>
<dbReference type="GO" id="GO:0004930">
    <property type="term" value="F:G protein-coupled receptor activity"/>
    <property type="evidence" value="ECO:0007669"/>
    <property type="project" value="InterPro"/>
</dbReference>
<dbReference type="STRING" id="400682.A0A1X7UIP6"/>
<organism evidence="7">
    <name type="scientific">Amphimedon queenslandica</name>
    <name type="common">Sponge</name>
    <dbReference type="NCBI Taxonomy" id="400682"/>
    <lineage>
        <taxon>Eukaryota</taxon>
        <taxon>Metazoa</taxon>
        <taxon>Porifera</taxon>
        <taxon>Demospongiae</taxon>
        <taxon>Heteroscleromorpha</taxon>
        <taxon>Haplosclerida</taxon>
        <taxon>Niphatidae</taxon>
        <taxon>Amphimedon</taxon>
    </lineage>
</organism>
<dbReference type="SUPFAM" id="SSF81321">
    <property type="entry name" value="Family A G protein-coupled receptor-like"/>
    <property type="match status" value="1"/>
</dbReference>
<protein>
    <recommendedName>
        <fullName evidence="6">G-protein coupled receptors family 2 profile 2 domain-containing protein</fullName>
    </recommendedName>
</protein>
<dbReference type="Pfam" id="PF00002">
    <property type="entry name" value="7tm_2"/>
    <property type="match status" value="1"/>
</dbReference>
<evidence type="ECO:0000259" key="6">
    <source>
        <dbReference type="PROSITE" id="PS50261"/>
    </source>
</evidence>
<evidence type="ECO:0000256" key="4">
    <source>
        <dbReference type="ARBA" id="ARBA00023136"/>
    </source>
</evidence>
<dbReference type="Proteomes" id="UP000007879">
    <property type="component" value="Unassembled WGS sequence"/>
</dbReference>
<dbReference type="InParanoid" id="A0A1X7UIP6"/>
<name>A0A1X7UIP6_AMPQE</name>
<dbReference type="PANTHER" id="PTHR23112">
    <property type="entry name" value="G PROTEIN-COUPLED RECEPTOR 157-RELATED"/>
    <property type="match status" value="1"/>
</dbReference>
<feature type="transmembrane region" description="Helical" evidence="5">
    <location>
        <begin position="55"/>
        <end position="78"/>
    </location>
</feature>
<evidence type="ECO:0000256" key="2">
    <source>
        <dbReference type="ARBA" id="ARBA00022692"/>
    </source>
</evidence>
<evidence type="ECO:0000313" key="7">
    <source>
        <dbReference type="EnsemblMetazoa" id="Aqu2.1.27346_001"/>
    </source>
</evidence>
<feature type="transmembrane region" description="Helical" evidence="5">
    <location>
        <begin position="143"/>
        <end position="164"/>
    </location>
</feature>
<keyword evidence="8" id="KW-1185">Reference proteome</keyword>
<dbReference type="PANTHER" id="PTHR23112:SF47">
    <property type="entry name" value="G-PROTEIN COUPLED RECEPTOR 157"/>
    <property type="match status" value="1"/>
</dbReference>
<evidence type="ECO:0000256" key="3">
    <source>
        <dbReference type="ARBA" id="ARBA00022989"/>
    </source>
</evidence>
<dbReference type="EnsemblMetazoa" id="XM_011406704.2">
    <property type="protein sequence ID" value="XP_011405006.1"/>
    <property type="gene ID" value="LOC105313354"/>
</dbReference>
<accession>A0A1X7UIP6</accession>
<feature type="transmembrane region" description="Helical" evidence="5">
    <location>
        <begin position="109"/>
        <end position="131"/>
    </location>
</feature>
<dbReference type="AlphaFoldDB" id="A0A1X7UIP6"/>
<dbReference type="InterPro" id="IPR017981">
    <property type="entry name" value="GPCR_2-like_7TM"/>
</dbReference>
<comment type="subcellular location">
    <subcellularLocation>
        <location evidence="1">Membrane</location>
        <topology evidence="1">Multi-pass membrane protein</topology>
    </subcellularLocation>
</comment>
<dbReference type="GO" id="GO:0005886">
    <property type="term" value="C:plasma membrane"/>
    <property type="evidence" value="ECO:0007669"/>
    <property type="project" value="TreeGrafter"/>
</dbReference>
<feature type="transmembrane region" description="Helical" evidence="5">
    <location>
        <begin position="204"/>
        <end position="224"/>
    </location>
</feature>
<dbReference type="GO" id="GO:0007166">
    <property type="term" value="P:cell surface receptor signaling pathway"/>
    <property type="evidence" value="ECO:0007669"/>
    <property type="project" value="InterPro"/>
</dbReference>
<keyword evidence="2 5" id="KW-0812">Transmembrane</keyword>
<dbReference type="KEGG" id="aqu:105313354"/>
<evidence type="ECO:0000256" key="1">
    <source>
        <dbReference type="ARBA" id="ARBA00004141"/>
    </source>
</evidence>
<dbReference type="InterPro" id="IPR000832">
    <property type="entry name" value="GPCR_2_secretin-like"/>
</dbReference>